<evidence type="ECO:0000256" key="5">
    <source>
        <dbReference type="ARBA" id="ARBA00022692"/>
    </source>
</evidence>
<name>A0A285NCG0_9HYPH</name>
<dbReference type="Proteomes" id="UP000219439">
    <property type="component" value="Unassembled WGS sequence"/>
</dbReference>
<dbReference type="GO" id="GO:1990281">
    <property type="term" value="C:efflux pump complex"/>
    <property type="evidence" value="ECO:0007669"/>
    <property type="project" value="TreeGrafter"/>
</dbReference>
<evidence type="ECO:0000256" key="3">
    <source>
        <dbReference type="ARBA" id="ARBA00022448"/>
    </source>
</evidence>
<comment type="similarity">
    <text evidence="2">Belongs to the outer membrane factor (OMF) (TC 1.B.17) family.</text>
</comment>
<dbReference type="PANTHER" id="PTHR30026:SF22">
    <property type="entry name" value="OUTER MEMBRANE EFFLUX PROTEIN"/>
    <property type="match status" value="1"/>
</dbReference>
<evidence type="ECO:0000313" key="10">
    <source>
        <dbReference type="Proteomes" id="UP000219439"/>
    </source>
</evidence>
<comment type="subcellular location">
    <subcellularLocation>
        <location evidence="1">Cell outer membrane</location>
    </subcellularLocation>
</comment>
<keyword evidence="3" id="KW-0813">Transport</keyword>
<evidence type="ECO:0000256" key="2">
    <source>
        <dbReference type="ARBA" id="ARBA00007613"/>
    </source>
</evidence>
<evidence type="ECO:0000256" key="4">
    <source>
        <dbReference type="ARBA" id="ARBA00022452"/>
    </source>
</evidence>
<keyword evidence="7" id="KW-0998">Cell outer membrane</keyword>
<reference evidence="9 10" key="1">
    <citation type="submission" date="2017-09" db="EMBL/GenBank/DDBJ databases">
        <authorList>
            <person name="Ehlers B."/>
            <person name="Leendertz F.H."/>
        </authorList>
    </citation>
    <scope>NUCLEOTIDE SEQUENCE [LARGE SCALE GENOMIC DNA]</scope>
    <source>
        <strain evidence="9 10">DSM 18289</strain>
    </source>
</reference>
<keyword evidence="5" id="KW-0812">Transmembrane</keyword>
<protein>
    <submittedName>
        <fullName evidence="9">Type I secretion outer membrane protein, TolC family</fullName>
    </submittedName>
</protein>
<keyword evidence="6" id="KW-0472">Membrane</keyword>
<dbReference type="Gene3D" id="1.20.1600.10">
    <property type="entry name" value="Outer membrane efflux proteins (OEP)"/>
    <property type="match status" value="1"/>
</dbReference>
<evidence type="ECO:0000256" key="7">
    <source>
        <dbReference type="ARBA" id="ARBA00023237"/>
    </source>
</evidence>
<organism evidence="9 10">
    <name type="scientific">Cohaesibacter gelatinilyticus</name>
    <dbReference type="NCBI Taxonomy" id="372072"/>
    <lineage>
        <taxon>Bacteria</taxon>
        <taxon>Pseudomonadati</taxon>
        <taxon>Pseudomonadota</taxon>
        <taxon>Alphaproteobacteria</taxon>
        <taxon>Hyphomicrobiales</taxon>
        <taxon>Cohaesibacteraceae</taxon>
    </lineage>
</organism>
<keyword evidence="8" id="KW-0175">Coiled coil</keyword>
<dbReference type="AlphaFoldDB" id="A0A285NCG0"/>
<dbReference type="GO" id="GO:0009279">
    <property type="term" value="C:cell outer membrane"/>
    <property type="evidence" value="ECO:0007669"/>
    <property type="project" value="UniProtKB-SubCell"/>
</dbReference>
<dbReference type="EMBL" id="OBEL01000001">
    <property type="protein sequence ID" value="SNZ06593.1"/>
    <property type="molecule type" value="Genomic_DNA"/>
</dbReference>
<sequence length="532" mass="59219">MSGHRIYRNLVWWALVMLVKIGGDRAQDLFKYTGLALALSAALTGCASKGSKSIDGCSASASSLCETTAGLQAQAISEGLINPLDIANNASHTSAATNGADALVIPAYGPSKTTQPSKARKHLMSLSDVTQHTLRNSPEIGIYGAKTEDAYHGVRVARSAYRPNVDLRVAAGYENAGNNNTISRGAFRREGGVKVKQRLIDFGSTGQNLKRAKNLYDSSQLRLLDKADGVILEIAEAYLKVMEQSRYIANGRQNVRAHQKFYELVKASEGEGNGTQADVERAFSRLENARTQVIDFETERQKAIGRFRRISGIEPGKLKMPPSFNKQARLTRADIDRLLENSPRLHSIQADSRSLEAQIKAQTSSFLPSLNLEGEANAKENVSGRNAATHDYRGMVVMRWNLFSGGKKYAVKDQIAARLKENKHRYRKAYNELEEDMIEAIRTMKTTRKKSKTINDQVRASEKVAKLYTQQFTVGKKRLLEVLDAQKDLFAVRRDRIANQFERLRANYRALRLKGKLVETITGKELMEHISK</sequence>
<accession>A0A285NCG0</accession>
<evidence type="ECO:0000313" key="9">
    <source>
        <dbReference type="EMBL" id="SNZ06593.1"/>
    </source>
</evidence>
<dbReference type="InterPro" id="IPR003423">
    <property type="entry name" value="OMP_efflux"/>
</dbReference>
<dbReference type="SUPFAM" id="SSF56954">
    <property type="entry name" value="Outer membrane efflux proteins (OEP)"/>
    <property type="match status" value="1"/>
</dbReference>
<gene>
    <name evidence="9" type="ORF">SAMN06265368_0473</name>
</gene>
<feature type="coiled-coil region" evidence="8">
    <location>
        <begin position="416"/>
        <end position="450"/>
    </location>
</feature>
<evidence type="ECO:0000256" key="8">
    <source>
        <dbReference type="SAM" id="Coils"/>
    </source>
</evidence>
<dbReference type="Pfam" id="PF02321">
    <property type="entry name" value="OEP"/>
    <property type="match status" value="2"/>
</dbReference>
<dbReference type="PANTHER" id="PTHR30026">
    <property type="entry name" value="OUTER MEMBRANE PROTEIN TOLC"/>
    <property type="match status" value="1"/>
</dbReference>
<dbReference type="GO" id="GO:0015288">
    <property type="term" value="F:porin activity"/>
    <property type="evidence" value="ECO:0007669"/>
    <property type="project" value="TreeGrafter"/>
</dbReference>
<evidence type="ECO:0000256" key="6">
    <source>
        <dbReference type="ARBA" id="ARBA00023136"/>
    </source>
</evidence>
<proteinExistence type="inferred from homology"/>
<keyword evidence="10" id="KW-1185">Reference proteome</keyword>
<evidence type="ECO:0000256" key="1">
    <source>
        <dbReference type="ARBA" id="ARBA00004442"/>
    </source>
</evidence>
<dbReference type="GO" id="GO:0015562">
    <property type="term" value="F:efflux transmembrane transporter activity"/>
    <property type="evidence" value="ECO:0007669"/>
    <property type="project" value="InterPro"/>
</dbReference>
<keyword evidence="4" id="KW-1134">Transmembrane beta strand</keyword>
<dbReference type="OrthoDB" id="9814637at2"/>
<dbReference type="InterPro" id="IPR051906">
    <property type="entry name" value="TolC-like"/>
</dbReference>